<dbReference type="GO" id="GO:0140664">
    <property type="term" value="F:ATP-dependent DNA damage sensor activity"/>
    <property type="evidence" value="ECO:0007669"/>
    <property type="project" value="InterPro"/>
</dbReference>
<dbReference type="RefSeq" id="WP_055154540.1">
    <property type="nucleotide sequence ID" value="NZ_CYZU01000040.1"/>
</dbReference>
<evidence type="ECO:0000256" key="3">
    <source>
        <dbReference type="ARBA" id="ARBA00023125"/>
    </source>
</evidence>
<dbReference type="Pfam" id="PF00488">
    <property type="entry name" value="MutS_V"/>
    <property type="match status" value="1"/>
</dbReference>
<dbReference type="InterPro" id="IPR000432">
    <property type="entry name" value="DNA_mismatch_repair_MutS_C"/>
</dbReference>
<dbReference type="InterPro" id="IPR045076">
    <property type="entry name" value="MutS"/>
</dbReference>
<evidence type="ECO:0000256" key="2">
    <source>
        <dbReference type="ARBA" id="ARBA00022840"/>
    </source>
</evidence>
<dbReference type="InterPro" id="IPR027417">
    <property type="entry name" value="P-loop_NTPase"/>
</dbReference>
<dbReference type="SUPFAM" id="SSF52540">
    <property type="entry name" value="P-loop containing nucleoside triphosphate hydrolases"/>
    <property type="match status" value="1"/>
</dbReference>
<dbReference type="Proteomes" id="UP000095544">
    <property type="component" value="Unassembled WGS sequence"/>
</dbReference>
<keyword evidence="2" id="KW-0067">ATP-binding</keyword>
<feature type="transmembrane region" description="Helical" evidence="4">
    <location>
        <begin position="6"/>
        <end position="24"/>
    </location>
</feature>
<organism evidence="6 7">
    <name type="scientific">Faecalicatena contorta</name>
    <dbReference type="NCBI Taxonomy" id="39482"/>
    <lineage>
        <taxon>Bacteria</taxon>
        <taxon>Bacillati</taxon>
        <taxon>Bacillota</taxon>
        <taxon>Clostridia</taxon>
        <taxon>Lachnospirales</taxon>
        <taxon>Lachnospiraceae</taxon>
        <taxon>Faecalicatena</taxon>
    </lineage>
</organism>
<evidence type="ECO:0000256" key="4">
    <source>
        <dbReference type="SAM" id="Phobius"/>
    </source>
</evidence>
<accession>A0A174IK96</accession>
<feature type="domain" description="DNA mismatch repair proteins mutS family" evidence="5">
    <location>
        <begin position="360"/>
        <end position="544"/>
    </location>
</feature>
<evidence type="ECO:0000313" key="6">
    <source>
        <dbReference type="EMBL" id="CUO87714.1"/>
    </source>
</evidence>
<sequence length="557" mass="63741">MNENIFVALLIVGILVIFFLISFFDQKRRLRKMKRRMLYYYGRDREIEYSDEILSVIGAYTEAKDTMVDDITWNDLDLDSVFLKMNHTWSFAGEDYLYYLMHIPAEGPVTCGEQEEMISYYQTHEKERLQMQMEFAAIGKNHSSSAYHYIMNSIHLSKNVPIQHYGALLLLIVSVICVIAAPATGIGLLILCMGVNIALYMSQRRKLEASIQALHLFLKLEGSAGRILKRKLVCSEEYRKRLEQDYKKLKKQIGNVSFIKSGNADSQSLTEIVLDYIRMISHVDCIQFYKCMKRLEKSIDVVEDIISTMGFLESLISIGSLRESLPYYCIPEFTEEPVLEIVDAYHPELSEPVSNSVKAERGILITGSNASGKSTFLKTIALNVILAQSIHTCSARQYKGAWFRVFSSMALRDNLYNGESYYIAEIRALKRIFDWEGNETVLCFVDEVLRGTNTVERIAASTQVLKKFSERGILCFAATHDIELTYLLEERYGNYHFQEQILEEEVVFDYLLYEGRSNSRNAIRLLEILGYDPDITAGAEKMVEGFLATGKWTPAAG</sequence>
<dbReference type="STRING" id="39482.ERS852491_03586"/>
<dbReference type="GO" id="GO:0006298">
    <property type="term" value="P:mismatch repair"/>
    <property type="evidence" value="ECO:0007669"/>
    <property type="project" value="InterPro"/>
</dbReference>
<gene>
    <name evidence="6" type="primary">mutS_2</name>
    <name evidence="6" type="ORF">ERS852491_03586</name>
</gene>
<keyword evidence="4" id="KW-0472">Membrane</keyword>
<dbReference type="PANTHER" id="PTHR11361">
    <property type="entry name" value="DNA MISMATCH REPAIR PROTEIN MUTS FAMILY MEMBER"/>
    <property type="match status" value="1"/>
</dbReference>
<dbReference type="SMART" id="SM00534">
    <property type="entry name" value="MUTSac"/>
    <property type="match status" value="1"/>
</dbReference>
<proteinExistence type="predicted"/>
<reference evidence="6 7" key="1">
    <citation type="submission" date="2015-09" db="EMBL/GenBank/DDBJ databases">
        <authorList>
            <consortium name="Pathogen Informatics"/>
        </authorList>
    </citation>
    <scope>NUCLEOTIDE SEQUENCE [LARGE SCALE GENOMIC DNA]</scope>
    <source>
        <strain evidence="6 7">2789STDY5834876</strain>
    </source>
</reference>
<dbReference type="GO" id="GO:0005829">
    <property type="term" value="C:cytosol"/>
    <property type="evidence" value="ECO:0007669"/>
    <property type="project" value="TreeGrafter"/>
</dbReference>
<dbReference type="EMBL" id="CYZU01000040">
    <property type="protein sequence ID" value="CUO87714.1"/>
    <property type="molecule type" value="Genomic_DNA"/>
</dbReference>
<dbReference type="OrthoDB" id="9802448at2"/>
<keyword evidence="1" id="KW-0547">Nucleotide-binding</keyword>
<feature type="transmembrane region" description="Helical" evidence="4">
    <location>
        <begin position="168"/>
        <end position="201"/>
    </location>
</feature>
<evidence type="ECO:0000313" key="7">
    <source>
        <dbReference type="Proteomes" id="UP000095544"/>
    </source>
</evidence>
<dbReference type="AlphaFoldDB" id="A0A174IK96"/>
<keyword evidence="4" id="KW-1133">Transmembrane helix</keyword>
<protein>
    <submittedName>
        <fullName evidence="6">DNA mismatch repair protein mutS</fullName>
    </submittedName>
</protein>
<keyword evidence="4" id="KW-0812">Transmembrane</keyword>
<dbReference type="PANTHER" id="PTHR11361:SF152">
    <property type="entry name" value="DNA MISMATCH REPAIR PROTEIN"/>
    <property type="match status" value="1"/>
</dbReference>
<name>A0A174IK96_9FIRM</name>
<keyword evidence="3" id="KW-0238">DNA-binding</keyword>
<dbReference type="GO" id="GO:0005524">
    <property type="term" value="F:ATP binding"/>
    <property type="evidence" value="ECO:0007669"/>
    <property type="project" value="UniProtKB-KW"/>
</dbReference>
<dbReference type="GO" id="GO:0030983">
    <property type="term" value="F:mismatched DNA binding"/>
    <property type="evidence" value="ECO:0007669"/>
    <property type="project" value="InterPro"/>
</dbReference>
<dbReference type="Gene3D" id="3.40.50.300">
    <property type="entry name" value="P-loop containing nucleotide triphosphate hydrolases"/>
    <property type="match status" value="1"/>
</dbReference>
<evidence type="ECO:0000256" key="1">
    <source>
        <dbReference type="ARBA" id="ARBA00022741"/>
    </source>
</evidence>
<evidence type="ECO:0000259" key="5">
    <source>
        <dbReference type="SMART" id="SM00534"/>
    </source>
</evidence>